<evidence type="ECO:0000256" key="6">
    <source>
        <dbReference type="SAM" id="Coils"/>
    </source>
</evidence>
<keyword evidence="6" id="KW-0175">Coiled coil</keyword>
<feature type="coiled-coil region" evidence="6">
    <location>
        <begin position="144"/>
        <end position="172"/>
    </location>
</feature>
<keyword evidence="5" id="KW-0539">Nucleus</keyword>
<comment type="caution">
    <text evidence="9">The sequence shown here is derived from an EMBL/GenBank/DDBJ whole genome shotgun (WGS) entry which is preliminary data.</text>
</comment>
<dbReference type="GO" id="GO:0003700">
    <property type="term" value="F:DNA-binding transcription factor activity"/>
    <property type="evidence" value="ECO:0007669"/>
    <property type="project" value="InterPro"/>
</dbReference>
<organism evidence="9 10">
    <name type="scientific">Glycine soja</name>
    <name type="common">Wild soybean</name>
    <dbReference type="NCBI Taxonomy" id="3848"/>
    <lineage>
        <taxon>Eukaryota</taxon>
        <taxon>Viridiplantae</taxon>
        <taxon>Streptophyta</taxon>
        <taxon>Embryophyta</taxon>
        <taxon>Tracheophyta</taxon>
        <taxon>Spermatophyta</taxon>
        <taxon>Magnoliopsida</taxon>
        <taxon>eudicotyledons</taxon>
        <taxon>Gunneridae</taxon>
        <taxon>Pentapetalae</taxon>
        <taxon>rosids</taxon>
        <taxon>fabids</taxon>
        <taxon>Fabales</taxon>
        <taxon>Fabaceae</taxon>
        <taxon>Papilionoideae</taxon>
        <taxon>50 kb inversion clade</taxon>
        <taxon>NPAAA clade</taxon>
        <taxon>indigoferoid/millettioid clade</taxon>
        <taxon>Phaseoleae</taxon>
        <taxon>Glycine</taxon>
        <taxon>Glycine subgen. Soja</taxon>
    </lineage>
</organism>
<evidence type="ECO:0000313" key="9">
    <source>
        <dbReference type="EMBL" id="RZC12519.1"/>
    </source>
</evidence>
<dbReference type="GO" id="GO:0000977">
    <property type="term" value="F:RNA polymerase II transcription regulatory region sequence-specific DNA binding"/>
    <property type="evidence" value="ECO:0007669"/>
    <property type="project" value="InterPro"/>
</dbReference>
<dbReference type="InterPro" id="IPR019557">
    <property type="entry name" value="AminoTfrase-like_pln_mobile"/>
</dbReference>
<sequence>MGKKKLEIKRIENKSNRQITFSKRRKGLMKKARELSILCDAKLALLIFSSTGKLYELCNGDSLAEVVQRYWDNLGASGTDTKGLRFEIADIWSDEAFSQLVQSHFGVSELEHLSVTDLMELEKLVHSALSRIRSAKMRLMMESVENLKKKQEHILRNENELLEKQIEAQKKADDVNNVVTRFIDYDQTDRVTHNLLPACFSLRLLAFFFLSSSRSSRFVFFFLSFLSRQASSPSAFLRRRGVLVHFLLRSRPLLCSCSSSSACGIVEIMVKTRGLGSALGRVGVRGIGRGGDGDDTDGAPQRQWPTASARRRRVPVILDDYVPVVPTDSPTVPEAKAVVTGDEPMVDAAAQDTGVETDAQNIGAETNGDEPVGFLGGPRDPSVLTEYADHVAGSVWSGQEHLELKLCSHGRKVHNLGRPVPAIEDMIVGTGLSPLITCSINTGDQGLISFFVERWHRETSSFHLPMEEMSITLDNAASLFHLSIVSAFHDFQPLRTDEAVMLLVKLLMVSAEVVMAETGQCGGPYVRLYWTAATRAYLLHLLGYTFFANKSVTHVHVSHLLALRDLTLAGRRQLAGYITLLQCWIYKHFPSVAECNTDLDYDEVSSRVCRWIATKKTVKKLRRGVVVVRYRPERVMLQFDYVQCIPTHHVHSWVSYDDVDDTWTHYSDHLAAVGDLCVVPGQCALDYMDWFFVISHLFMTAPQTDPSRDAYVTQPSHIPHEATSASTHADPDADEPRHAVKACHAIAEALEQHLNAPGTSTHEEVIQKCLRIVRGVTEDRNVYVRSRHRRRPDQQ</sequence>
<dbReference type="Gene3D" id="3.40.1810.10">
    <property type="entry name" value="Transcription factor, MADS-box"/>
    <property type="match status" value="1"/>
</dbReference>
<evidence type="ECO:0000259" key="8">
    <source>
        <dbReference type="PROSITE" id="PS51297"/>
    </source>
</evidence>
<keyword evidence="2" id="KW-0805">Transcription regulation</keyword>
<dbReference type="InterPro" id="IPR002487">
    <property type="entry name" value="TF_Kbox"/>
</dbReference>
<name>A0A445KNM6_GLYSO</name>
<dbReference type="PRINTS" id="PR00404">
    <property type="entry name" value="MADSDOMAIN"/>
</dbReference>
<dbReference type="PROSITE" id="PS51297">
    <property type="entry name" value="K_BOX"/>
    <property type="match status" value="1"/>
</dbReference>
<keyword evidence="4" id="KW-0804">Transcription</keyword>
<feature type="domain" description="K-box" evidence="8">
    <location>
        <begin position="81"/>
        <end position="172"/>
    </location>
</feature>
<proteinExistence type="predicted"/>
<dbReference type="InterPro" id="IPR036879">
    <property type="entry name" value="TF_MADSbox_sf"/>
</dbReference>
<dbReference type="AlphaFoldDB" id="A0A445KNM6"/>
<dbReference type="Pfam" id="PF00319">
    <property type="entry name" value="SRF-TF"/>
    <property type="match status" value="1"/>
</dbReference>
<evidence type="ECO:0000256" key="4">
    <source>
        <dbReference type="ARBA" id="ARBA00023163"/>
    </source>
</evidence>
<dbReference type="EMBL" id="QZWG01000005">
    <property type="protein sequence ID" value="RZC12519.1"/>
    <property type="molecule type" value="Genomic_DNA"/>
</dbReference>
<evidence type="ECO:0000256" key="5">
    <source>
        <dbReference type="ARBA" id="ARBA00023242"/>
    </source>
</evidence>
<comment type="subcellular location">
    <subcellularLocation>
        <location evidence="1">Nucleus</location>
    </subcellularLocation>
</comment>
<gene>
    <name evidence="9" type="ORF">D0Y65_012341</name>
</gene>
<accession>A0A445KNM6</accession>
<dbReference type="SMART" id="SM00432">
    <property type="entry name" value="MADS"/>
    <property type="match status" value="1"/>
</dbReference>
<dbReference type="GO" id="GO:0046983">
    <property type="term" value="F:protein dimerization activity"/>
    <property type="evidence" value="ECO:0007669"/>
    <property type="project" value="InterPro"/>
</dbReference>
<evidence type="ECO:0000256" key="2">
    <source>
        <dbReference type="ARBA" id="ARBA00023015"/>
    </source>
</evidence>
<dbReference type="GO" id="GO:0045944">
    <property type="term" value="P:positive regulation of transcription by RNA polymerase II"/>
    <property type="evidence" value="ECO:0007669"/>
    <property type="project" value="InterPro"/>
</dbReference>
<dbReference type="InterPro" id="IPR050142">
    <property type="entry name" value="MADS-box/MEF2_TF"/>
</dbReference>
<keyword evidence="10" id="KW-1185">Reference proteome</keyword>
<dbReference type="Pfam" id="PF01486">
    <property type="entry name" value="K-box"/>
    <property type="match status" value="1"/>
</dbReference>
<reference evidence="9 10" key="1">
    <citation type="submission" date="2018-09" db="EMBL/GenBank/DDBJ databases">
        <title>A high-quality reference genome of wild soybean provides a powerful tool to mine soybean genomes.</title>
        <authorList>
            <person name="Xie M."/>
            <person name="Chung C.Y.L."/>
            <person name="Li M.-W."/>
            <person name="Wong F.-L."/>
            <person name="Chan T.-F."/>
            <person name="Lam H.-M."/>
        </authorList>
    </citation>
    <scope>NUCLEOTIDE SEQUENCE [LARGE SCALE GENOMIC DNA]</scope>
    <source>
        <strain evidence="10">cv. W05</strain>
        <tissue evidence="9">Hypocotyl of etiolated seedlings</tissue>
    </source>
</reference>
<protein>
    <submittedName>
        <fullName evidence="9">MADS-box protein FLOWERING LOCUS C isoform C</fullName>
    </submittedName>
</protein>
<dbReference type="Pfam" id="PF10536">
    <property type="entry name" value="PMD"/>
    <property type="match status" value="1"/>
</dbReference>
<feature type="domain" description="MADS-box" evidence="7">
    <location>
        <begin position="1"/>
        <end position="61"/>
    </location>
</feature>
<evidence type="ECO:0000256" key="1">
    <source>
        <dbReference type="ARBA" id="ARBA00004123"/>
    </source>
</evidence>
<dbReference type="GO" id="GO:0005634">
    <property type="term" value="C:nucleus"/>
    <property type="evidence" value="ECO:0007669"/>
    <property type="project" value="UniProtKB-SubCell"/>
</dbReference>
<dbReference type="InterPro" id="IPR002100">
    <property type="entry name" value="TF_MADSbox"/>
</dbReference>
<dbReference type="Proteomes" id="UP000289340">
    <property type="component" value="Chromosome 5"/>
</dbReference>
<dbReference type="CDD" id="cd00265">
    <property type="entry name" value="MADS_MEF2_like"/>
    <property type="match status" value="1"/>
</dbReference>
<dbReference type="PANTHER" id="PTHR48019">
    <property type="entry name" value="SERUM RESPONSE FACTOR HOMOLOG"/>
    <property type="match status" value="1"/>
</dbReference>
<evidence type="ECO:0000256" key="3">
    <source>
        <dbReference type="ARBA" id="ARBA00023125"/>
    </source>
</evidence>
<keyword evidence="3" id="KW-0238">DNA-binding</keyword>
<dbReference type="SUPFAM" id="SSF55455">
    <property type="entry name" value="SRF-like"/>
    <property type="match status" value="1"/>
</dbReference>
<dbReference type="InterPro" id="IPR033896">
    <property type="entry name" value="MEF2-like_N"/>
</dbReference>
<evidence type="ECO:0000259" key="7">
    <source>
        <dbReference type="PROSITE" id="PS50066"/>
    </source>
</evidence>
<evidence type="ECO:0000313" key="10">
    <source>
        <dbReference type="Proteomes" id="UP000289340"/>
    </source>
</evidence>
<dbReference type="PROSITE" id="PS50066">
    <property type="entry name" value="MADS_BOX_2"/>
    <property type="match status" value="1"/>
</dbReference>